<keyword evidence="1" id="KW-0479">Metal-binding</keyword>
<sequence length="127" mass="13822">MGIDRLVTTAADQRTVEFDWGTIVWRDSAELTGTDSLTVGTVTIEPGAHNAEHVHPNCDEALHLCSGELRHSVGDESVELEAGDLVHIPRGEPHQAWNEGDEEAVAVIVYDTGERTVEFVDEDASSE</sequence>
<reference evidence="3 4" key="1">
    <citation type="submission" date="2022-09" db="EMBL/GenBank/DDBJ databases">
        <title>Enrichment on poylsaccharides allowed isolation of novel metabolic and taxonomic groups of Haloarchaea.</title>
        <authorList>
            <person name="Sorokin D.Y."/>
            <person name="Elcheninov A.G."/>
            <person name="Khizhniak T.V."/>
            <person name="Kolganova T.V."/>
            <person name="Kublanov I.V."/>
        </authorList>
    </citation>
    <scope>NUCLEOTIDE SEQUENCE [LARGE SCALE GENOMIC DNA]</scope>
    <source>
        <strain evidence="3 4">AArc-m2/3/4</strain>
    </source>
</reference>
<evidence type="ECO:0000313" key="4">
    <source>
        <dbReference type="Proteomes" id="UP001320972"/>
    </source>
</evidence>
<dbReference type="SUPFAM" id="SSF51182">
    <property type="entry name" value="RmlC-like cupins"/>
    <property type="match status" value="1"/>
</dbReference>
<comment type="caution">
    <text evidence="3">The sequence shown here is derived from an EMBL/GenBank/DDBJ whole genome shotgun (WGS) entry which is preliminary data.</text>
</comment>
<evidence type="ECO:0000256" key="1">
    <source>
        <dbReference type="ARBA" id="ARBA00022723"/>
    </source>
</evidence>
<gene>
    <name evidence="3" type="ORF">OB955_22600</name>
</gene>
<feature type="domain" description="Cupin type-2" evidence="2">
    <location>
        <begin position="41"/>
        <end position="110"/>
    </location>
</feature>
<protein>
    <submittedName>
        <fullName evidence="3">Cupin domain-containing protein</fullName>
    </submittedName>
</protein>
<dbReference type="InterPro" id="IPR014710">
    <property type="entry name" value="RmlC-like_jellyroll"/>
</dbReference>
<accession>A0ABT2QKL8</accession>
<evidence type="ECO:0000259" key="2">
    <source>
        <dbReference type="Pfam" id="PF07883"/>
    </source>
</evidence>
<dbReference type="Proteomes" id="UP001320972">
    <property type="component" value="Unassembled WGS sequence"/>
</dbReference>
<dbReference type="InterPro" id="IPR011051">
    <property type="entry name" value="RmlC_Cupin_sf"/>
</dbReference>
<name>A0ABT2QKL8_9EURY</name>
<keyword evidence="4" id="KW-1185">Reference proteome</keyword>
<proteinExistence type="predicted"/>
<dbReference type="InterPro" id="IPR051610">
    <property type="entry name" value="GPI/OXD"/>
</dbReference>
<organism evidence="3 4">
    <name type="scientific">Natronoglomus mannanivorans</name>
    <dbReference type="NCBI Taxonomy" id="2979990"/>
    <lineage>
        <taxon>Archaea</taxon>
        <taxon>Methanobacteriati</taxon>
        <taxon>Methanobacteriota</taxon>
        <taxon>Stenosarchaea group</taxon>
        <taxon>Halobacteria</taxon>
        <taxon>Halobacteriales</taxon>
        <taxon>Natrialbaceae</taxon>
        <taxon>Natronoglomus</taxon>
    </lineage>
</organism>
<evidence type="ECO:0000313" key="3">
    <source>
        <dbReference type="EMBL" id="MCU4975483.1"/>
    </source>
</evidence>
<dbReference type="Gene3D" id="2.60.120.10">
    <property type="entry name" value="Jelly Rolls"/>
    <property type="match status" value="1"/>
</dbReference>
<dbReference type="Pfam" id="PF07883">
    <property type="entry name" value="Cupin_2"/>
    <property type="match status" value="1"/>
</dbReference>
<dbReference type="PANTHER" id="PTHR35848">
    <property type="entry name" value="OXALATE-BINDING PROTEIN"/>
    <property type="match status" value="1"/>
</dbReference>
<dbReference type="InterPro" id="IPR013096">
    <property type="entry name" value="Cupin_2"/>
</dbReference>
<dbReference type="EMBL" id="JAOPKB010000019">
    <property type="protein sequence ID" value="MCU4975483.1"/>
    <property type="molecule type" value="Genomic_DNA"/>
</dbReference>
<dbReference type="RefSeq" id="WP_338009201.1">
    <property type="nucleotide sequence ID" value="NZ_JAOPKB010000019.1"/>
</dbReference>